<dbReference type="GO" id="GO:0009073">
    <property type="term" value="P:aromatic amino acid family biosynthetic process"/>
    <property type="evidence" value="ECO:0007669"/>
    <property type="project" value="UniProtKB-KW"/>
</dbReference>
<evidence type="ECO:0000313" key="5">
    <source>
        <dbReference type="EMBL" id="SEQ77381.1"/>
    </source>
</evidence>
<keyword evidence="4" id="KW-0028">Amino-acid biosynthesis</keyword>
<dbReference type="InterPro" id="IPR002480">
    <property type="entry name" value="DAHP_synth_2"/>
</dbReference>
<feature type="binding site" evidence="3">
    <location>
        <position position="117"/>
    </location>
    <ligand>
        <name>phosphoenolpyruvate</name>
        <dbReference type="ChEBI" id="CHEBI:58702"/>
    </ligand>
</feature>
<comment type="catalytic activity">
    <reaction evidence="4">
        <text>D-erythrose 4-phosphate + phosphoenolpyruvate + H2O = 7-phospho-2-dehydro-3-deoxy-D-arabino-heptonate + phosphate</text>
        <dbReference type="Rhea" id="RHEA:14717"/>
        <dbReference type="ChEBI" id="CHEBI:15377"/>
        <dbReference type="ChEBI" id="CHEBI:16897"/>
        <dbReference type="ChEBI" id="CHEBI:43474"/>
        <dbReference type="ChEBI" id="CHEBI:58394"/>
        <dbReference type="ChEBI" id="CHEBI:58702"/>
        <dbReference type="EC" id="2.5.1.54"/>
    </reaction>
</comment>
<dbReference type="Proteomes" id="UP000199352">
    <property type="component" value="Unassembled WGS sequence"/>
</dbReference>
<dbReference type="SUPFAM" id="SSF51569">
    <property type="entry name" value="Aldolase"/>
    <property type="match status" value="1"/>
</dbReference>
<dbReference type="PANTHER" id="PTHR21337">
    <property type="entry name" value="PHOSPHO-2-DEHYDRO-3-DEOXYHEPTONATE ALDOLASE 1, 2"/>
    <property type="match status" value="1"/>
</dbReference>
<feature type="binding site" evidence="3">
    <location>
        <position position="78"/>
    </location>
    <ligand>
        <name>Mn(2+)</name>
        <dbReference type="ChEBI" id="CHEBI:29035"/>
    </ligand>
</feature>
<evidence type="ECO:0000256" key="3">
    <source>
        <dbReference type="PIRSR" id="PIRSR602480-1"/>
    </source>
</evidence>
<dbReference type="GO" id="GO:0003849">
    <property type="term" value="F:3-deoxy-7-phosphoheptulonate synthase activity"/>
    <property type="evidence" value="ECO:0007669"/>
    <property type="project" value="UniProtKB-EC"/>
</dbReference>
<name>A0A1H9IRI5_9PSEU</name>
<keyword evidence="3" id="KW-0104">Cadmium</keyword>
<dbReference type="RefSeq" id="WP_245777774.1">
    <property type="nucleotide sequence ID" value="NZ_FOFR01000005.1"/>
</dbReference>
<evidence type="ECO:0000256" key="1">
    <source>
        <dbReference type="ARBA" id="ARBA00008911"/>
    </source>
</evidence>
<keyword evidence="3" id="KW-0170">Cobalt</keyword>
<dbReference type="EMBL" id="FOFR01000005">
    <property type="protein sequence ID" value="SEQ77381.1"/>
    <property type="molecule type" value="Genomic_DNA"/>
</dbReference>
<dbReference type="EC" id="2.5.1.54" evidence="4"/>
<dbReference type="Gene3D" id="3.20.20.70">
    <property type="entry name" value="Aldolase class I"/>
    <property type="match status" value="1"/>
</dbReference>
<dbReference type="InterPro" id="IPR013785">
    <property type="entry name" value="Aldolase_TIM"/>
</dbReference>
<comment type="pathway">
    <text evidence="4">Metabolic intermediate biosynthesis; chorismate biosynthesis; chorismate from D-erythrose 4-phosphate and phosphoenolpyruvate: step 1/7.</text>
</comment>
<proteinExistence type="inferred from homology"/>
<protein>
    <recommendedName>
        <fullName evidence="4">Phospho-2-dehydro-3-deoxyheptonate aldolase</fullName>
        <ecNumber evidence="4">2.5.1.54</ecNumber>
    </recommendedName>
</protein>
<organism evidence="5 6">
    <name type="scientific">Lentzea xinjiangensis</name>
    <dbReference type="NCBI Taxonomy" id="402600"/>
    <lineage>
        <taxon>Bacteria</taxon>
        <taxon>Bacillati</taxon>
        <taxon>Actinomycetota</taxon>
        <taxon>Actinomycetes</taxon>
        <taxon>Pseudonocardiales</taxon>
        <taxon>Pseudonocardiaceae</taxon>
        <taxon>Lentzea</taxon>
    </lineage>
</organism>
<feature type="binding site" evidence="3">
    <location>
        <position position="315"/>
    </location>
    <ligand>
        <name>Mn(2+)</name>
        <dbReference type="ChEBI" id="CHEBI:29035"/>
    </ligand>
</feature>
<feature type="binding site" evidence="3">
    <location>
        <position position="386"/>
    </location>
    <ligand>
        <name>Mn(2+)</name>
        <dbReference type="ChEBI" id="CHEBI:29035"/>
    </ligand>
</feature>
<keyword evidence="2 4" id="KW-0808">Transferase</keyword>
<keyword evidence="3" id="KW-0464">Manganese</keyword>
<evidence type="ECO:0000256" key="2">
    <source>
        <dbReference type="ARBA" id="ARBA00022679"/>
    </source>
</evidence>
<evidence type="ECO:0000313" key="6">
    <source>
        <dbReference type="Proteomes" id="UP000199352"/>
    </source>
</evidence>
<dbReference type="AlphaFoldDB" id="A0A1H9IRI5"/>
<keyword evidence="4" id="KW-0057">Aromatic amino acid biosynthesis</keyword>
<sequence>MPQTVKLTEFTTTRTDAPWMTLPATQQPHWHHHPDFDLIEAELSGALPLVAHSEIREAKRALGLAALGEARVLQLGDCAESFSDADPLTTSRKVRNVQRVAARMAERTGQQVARFGRMAGQYAKPRSSNFETVDGIELPSFRGELINSFENSVSARRHDPERMLRAYDASAAVIREVRAHWSGIVEELSGGPWVAHEALVLDYENALIRTDERTGEQFLTSTHFPWIGERTRQLDHAHVSMFAAIANPIGVKVGPTADPETVVRLCQVLDPHHTPGRLTLIVRMGREDVHVALPPIVRAVQRAGHPVVWVSDPMHGNTVKAKCGRKTRLVSHIIEEATAFRHILETEGAHAAGLHLEVAATDVTECVGGPVPDESALSERYETLCDPRLNPDQALGVIDSVF</sequence>
<accession>A0A1H9IRI5</accession>
<keyword evidence="6" id="KW-1185">Reference proteome</keyword>
<gene>
    <name evidence="5" type="ORF">SAMN05216188_10553</name>
</gene>
<comment type="cofactor">
    <cofactor evidence="3">
        <name>Mn(2+)</name>
        <dbReference type="ChEBI" id="CHEBI:29035"/>
    </cofactor>
    <cofactor evidence="3">
        <name>Co(2+)</name>
        <dbReference type="ChEBI" id="CHEBI:48828"/>
    </cofactor>
    <cofactor evidence="3">
        <name>Cd(2+)</name>
        <dbReference type="ChEBI" id="CHEBI:48775"/>
    </cofactor>
    <text evidence="3">Binds 1 divalent cation per subunit. The enzyme is active with manganese, cobalt or cadmium ions.</text>
</comment>
<dbReference type="Pfam" id="PF01474">
    <property type="entry name" value="DAHP_synth_2"/>
    <property type="match status" value="2"/>
</dbReference>
<feature type="binding site" evidence="3">
    <location>
        <begin position="229"/>
        <end position="230"/>
    </location>
    <ligand>
        <name>phosphoenolpyruvate</name>
        <dbReference type="ChEBI" id="CHEBI:58702"/>
    </ligand>
</feature>
<comment type="similarity">
    <text evidence="1 4">Belongs to the class-II DAHP synthase family.</text>
</comment>
<dbReference type="STRING" id="402600.SAMN05216188_10553"/>
<feature type="binding site" evidence="3">
    <location>
        <position position="283"/>
    </location>
    <ligand>
        <name>phosphoenolpyruvate</name>
        <dbReference type="ChEBI" id="CHEBI:58702"/>
    </ligand>
</feature>
<dbReference type="GO" id="GO:0008652">
    <property type="term" value="P:amino acid biosynthetic process"/>
    <property type="evidence" value="ECO:0007669"/>
    <property type="project" value="UniProtKB-KW"/>
</dbReference>
<evidence type="ECO:0000256" key="4">
    <source>
        <dbReference type="RuleBase" id="RU363071"/>
    </source>
</evidence>
<dbReference type="PANTHER" id="PTHR21337:SF0">
    <property type="entry name" value="PHOSPHO-2-DEHYDRO-3-DEOXYHEPTONATE ALDOLASE"/>
    <property type="match status" value="1"/>
</dbReference>
<feature type="binding site" evidence="3">
    <location>
        <position position="357"/>
    </location>
    <ligand>
        <name>Mn(2+)</name>
        <dbReference type="ChEBI" id="CHEBI:29035"/>
    </ligand>
</feature>
<dbReference type="UniPathway" id="UPA00053">
    <property type="reaction ID" value="UER00084"/>
</dbReference>
<dbReference type="GO" id="GO:0009423">
    <property type="term" value="P:chorismate biosynthetic process"/>
    <property type="evidence" value="ECO:0007669"/>
    <property type="project" value="UniProtKB-UniPathway"/>
</dbReference>
<reference evidence="6" key="1">
    <citation type="submission" date="2016-10" db="EMBL/GenBank/DDBJ databases">
        <authorList>
            <person name="Varghese N."/>
            <person name="Submissions S."/>
        </authorList>
    </citation>
    <scope>NUCLEOTIDE SEQUENCE [LARGE SCALE GENOMIC DNA]</scope>
    <source>
        <strain evidence="6">CGMCC 4.3525</strain>
    </source>
</reference>
<feature type="binding site" evidence="3">
    <location>
        <position position="252"/>
    </location>
    <ligand>
        <name>phosphoenolpyruvate</name>
        <dbReference type="ChEBI" id="CHEBI:58702"/>
    </ligand>
</feature>